<name>A0ABW7SJG5_9ACTN</name>
<protein>
    <submittedName>
        <fullName evidence="5">HpcH/HpaI aldolase/citrate lyase family protein</fullName>
    </submittedName>
</protein>
<evidence type="ECO:0000259" key="4">
    <source>
        <dbReference type="Pfam" id="PF03328"/>
    </source>
</evidence>
<proteinExistence type="predicted"/>
<comment type="caution">
    <text evidence="5">The sequence shown here is derived from an EMBL/GenBank/DDBJ whole genome shotgun (WGS) entry which is preliminary data.</text>
</comment>
<accession>A0ABW7SJG5</accession>
<gene>
    <name evidence="5" type="ORF">ACH4OY_14245</name>
</gene>
<dbReference type="Gene3D" id="3.20.20.60">
    <property type="entry name" value="Phosphoenolpyruvate-binding domains"/>
    <property type="match status" value="1"/>
</dbReference>
<evidence type="ECO:0000256" key="2">
    <source>
        <dbReference type="ARBA" id="ARBA00022723"/>
    </source>
</evidence>
<dbReference type="PANTHER" id="PTHR32308">
    <property type="entry name" value="LYASE BETA SUBUNIT, PUTATIVE (AFU_ORTHOLOGUE AFUA_4G13030)-RELATED"/>
    <property type="match status" value="1"/>
</dbReference>
<keyword evidence="6" id="KW-1185">Reference proteome</keyword>
<dbReference type="InterPro" id="IPR005000">
    <property type="entry name" value="Aldolase/citrate-lyase_domain"/>
</dbReference>
<evidence type="ECO:0000313" key="6">
    <source>
        <dbReference type="Proteomes" id="UP001611075"/>
    </source>
</evidence>
<sequence>MNATTARRSVETARTLLFVPGSRPDRFGKAVAAGADEVILDLEDAVSGPDKPAARQWVRGWLHGTGAAAVRINAGPEQADDLAALAGVPGLTAVVVAKAEDPDVLQMVGDRLGVPVLALIESARGVARAREVAAAPAVARLAIGTVDLALDLDAEEAWEPLLSARAELVVASRLAGLPGPVDGVSAGLDDEREVFTATERARALGFTGKLCVHPRQIPPAHRALRPSADRVAWATQVLGATDPGSSAGRVGAEMVDLPVRLRAERILAAHRAALGGADGD</sequence>
<dbReference type="PANTHER" id="PTHR32308:SF10">
    <property type="entry name" value="CITRATE LYASE SUBUNIT BETA"/>
    <property type="match status" value="1"/>
</dbReference>
<dbReference type="GO" id="GO:0016829">
    <property type="term" value="F:lyase activity"/>
    <property type="evidence" value="ECO:0007669"/>
    <property type="project" value="UniProtKB-KW"/>
</dbReference>
<keyword evidence="2" id="KW-0479">Metal-binding</keyword>
<evidence type="ECO:0000256" key="3">
    <source>
        <dbReference type="ARBA" id="ARBA00022842"/>
    </source>
</evidence>
<dbReference type="InterPro" id="IPR040442">
    <property type="entry name" value="Pyrv_kinase-like_dom_sf"/>
</dbReference>
<dbReference type="EMBL" id="JBIRPU010000008">
    <property type="protein sequence ID" value="MFI0793834.1"/>
    <property type="molecule type" value="Genomic_DNA"/>
</dbReference>
<feature type="domain" description="HpcH/HpaI aldolase/citrate lyase" evidence="4">
    <location>
        <begin position="14"/>
        <end position="214"/>
    </location>
</feature>
<keyword evidence="5" id="KW-0456">Lyase</keyword>
<dbReference type="InterPro" id="IPR015813">
    <property type="entry name" value="Pyrv/PenolPyrv_kinase-like_dom"/>
</dbReference>
<dbReference type="RefSeq" id="WP_396679616.1">
    <property type="nucleotide sequence ID" value="NZ_JBIRPU010000008.1"/>
</dbReference>
<dbReference type="SUPFAM" id="SSF51621">
    <property type="entry name" value="Phosphoenolpyruvate/pyruvate domain"/>
    <property type="match status" value="1"/>
</dbReference>
<comment type="cofactor">
    <cofactor evidence="1">
        <name>Mg(2+)</name>
        <dbReference type="ChEBI" id="CHEBI:18420"/>
    </cofactor>
</comment>
<evidence type="ECO:0000313" key="5">
    <source>
        <dbReference type="EMBL" id="MFI0793834.1"/>
    </source>
</evidence>
<organism evidence="5 6">
    <name type="scientific">Micromonospora rubida</name>
    <dbReference type="NCBI Taxonomy" id="2697657"/>
    <lineage>
        <taxon>Bacteria</taxon>
        <taxon>Bacillati</taxon>
        <taxon>Actinomycetota</taxon>
        <taxon>Actinomycetes</taxon>
        <taxon>Micromonosporales</taxon>
        <taxon>Micromonosporaceae</taxon>
        <taxon>Micromonospora</taxon>
    </lineage>
</organism>
<dbReference type="InterPro" id="IPR011206">
    <property type="entry name" value="Citrate_lyase_beta/mcl1/mcl2"/>
</dbReference>
<keyword evidence="3" id="KW-0460">Magnesium</keyword>
<dbReference type="Pfam" id="PF03328">
    <property type="entry name" value="HpcH_HpaI"/>
    <property type="match status" value="1"/>
</dbReference>
<dbReference type="Proteomes" id="UP001611075">
    <property type="component" value="Unassembled WGS sequence"/>
</dbReference>
<evidence type="ECO:0000256" key="1">
    <source>
        <dbReference type="ARBA" id="ARBA00001946"/>
    </source>
</evidence>
<dbReference type="PIRSF" id="PIRSF015582">
    <property type="entry name" value="Cit_lyase_B"/>
    <property type="match status" value="1"/>
</dbReference>
<reference evidence="5 6" key="1">
    <citation type="submission" date="2024-10" db="EMBL/GenBank/DDBJ databases">
        <title>The Natural Products Discovery Center: Release of the First 8490 Sequenced Strains for Exploring Actinobacteria Biosynthetic Diversity.</title>
        <authorList>
            <person name="Kalkreuter E."/>
            <person name="Kautsar S.A."/>
            <person name="Yang D."/>
            <person name="Bader C.D."/>
            <person name="Teijaro C.N."/>
            <person name="Fluegel L."/>
            <person name="Davis C.M."/>
            <person name="Simpson J.R."/>
            <person name="Lauterbach L."/>
            <person name="Steele A.D."/>
            <person name="Gui C."/>
            <person name="Meng S."/>
            <person name="Li G."/>
            <person name="Viehrig K."/>
            <person name="Ye F."/>
            <person name="Su P."/>
            <person name="Kiefer A.F."/>
            <person name="Nichols A."/>
            <person name="Cepeda A.J."/>
            <person name="Yan W."/>
            <person name="Fan B."/>
            <person name="Jiang Y."/>
            <person name="Adhikari A."/>
            <person name="Zheng C.-J."/>
            <person name="Schuster L."/>
            <person name="Cowan T.M."/>
            <person name="Smanski M.J."/>
            <person name="Chevrette M.G."/>
            <person name="De Carvalho L.P.S."/>
            <person name="Shen B."/>
        </authorList>
    </citation>
    <scope>NUCLEOTIDE SEQUENCE [LARGE SCALE GENOMIC DNA]</scope>
    <source>
        <strain evidence="5 6">NPDC021253</strain>
    </source>
</reference>